<proteinExistence type="predicted"/>
<gene>
    <name evidence="2" type="ORF">JD844_019958</name>
</gene>
<keyword evidence="1" id="KW-0472">Membrane</keyword>
<keyword evidence="3" id="KW-1185">Reference proteome</keyword>
<keyword evidence="1" id="KW-1133">Transmembrane helix</keyword>
<protein>
    <submittedName>
        <fullName evidence="2">Uncharacterized protein</fullName>
    </submittedName>
</protein>
<feature type="transmembrane region" description="Helical" evidence="1">
    <location>
        <begin position="91"/>
        <end position="108"/>
    </location>
</feature>
<evidence type="ECO:0000313" key="2">
    <source>
        <dbReference type="EMBL" id="KAH0631987.1"/>
    </source>
</evidence>
<keyword evidence="1" id="KW-0812">Transmembrane</keyword>
<reference evidence="2 3" key="1">
    <citation type="journal article" date="2022" name="Gigascience">
        <title>A chromosome-level genome assembly and annotation of the desert horned lizard, Phrynosoma platyrhinos, provides insight into chromosomal rearrangements among reptiles.</title>
        <authorList>
            <person name="Koochekian N."/>
            <person name="Ascanio A."/>
            <person name="Farleigh K."/>
            <person name="Card D.C."/>
            <person name="Schield D.R."/>
            <person name="Castoe T.A."/>
            <person name="Jezkova T."/>
        </authorList>
    </citation>
    <scope>NUCLEOTIDE SEQUENCE [LARGE SCALE GENOMIC DNA]</scope>
    <source>
        <strain evidence="2">NK-2021</strain>
    </source>
</reference>
<name>A0ABQ7TRQ3_PHRPL</name>
<evidence type="ECO:0000256" key="1">
    <source>
        <dbReference type="SAM" id="Phobius"/>
    </source>
</evidence>
<dbReference type="EMBL" id="JAIPUX010000026">
    <property type="protein sequence ID" value="KAH0631987.1"/>
    <property type="molecule type" value="Genomic_DNA"/>
</dbReference>
<dbReference type="Proteomes" id="UP000826234">
    <property type="component" value="Unassembled WGS sequence"/>
</dbReference>
<evidence type="ECO:0000313" key="3">
    <source>
        <dbReference type="Proteomes" id="UP000826234"/>
    </source>
</evidence>
<organism evidence="2 3">
    <name type="scientific">Phrynosoma platyrhinos</name>
    <name type="common">Desert horned lizard</name>
    <dbReference type="NCBI Taxonomy" id="52577"/>
    <lineage>
        <taxon>Eukaryota</taxon>
        <taxon>Metazoa</taxon>
        <taxon>Chordata</taxon>
        <taxon>Craniata</taxon>
        <taxon>Vertebrata</taxon>
        <taxon>Euteleostomi</taxon>
        <taxon>Lepidosauria</taxon>
        <taxon>Squamata</taxon>
        <taxon>Bifurcata</taxon>
        <taxon>Unidentata</taxon>
        <taxon>Episquamata</taxon>
        <taxon>Toxicofera</taxon>
        <taxon>Iguania</taxon>
        <taxon>Phrynosomatidae</taxon>
        <taxon>Phrynosomatinae</taxon>
        <taxon>Phrynosoma</taxon>
    </lineage>
</organism>
<accession>A0ABQ7TRQ3</accession>
<comment type="caution">
    <text evidence="2">The sequence shown here is derived from an EMBL/GenBank/DDBJ whole genome shotgun (WGS) entry which is preliminary data.</text>
</comment>
<sequence length="110" mass="12923">MCKSMKHEGGVRERAKGLFVHLDLEWKRFMNHRVPPNKRYQPTEYEHAANCATHAVSHLSGCCFSQRLNGLCCSPRLNLRELGPWASHMRWFVWIMASVGTVYVFFFHER</sequence>